<evidence type="ECO:0000313" key="2">
    <source>
        <dbReference type="Proteomes" id="UP000749559"/>
    </source>
</evidence>
<accession>A0A8J1YA14</accession>
<gene>
    <name evidence="1" type="ORF">OFUS_LOCUS225</name>
</gene>
<organism evidence="1 2">
    <name type="scientific">Owenia fusiformis</name>
    <name type="common">Polychaete worm</name>
    <dbReference type="NCBI Taxonomy" id="6347"/>
    <lineage>
        <taxon>Eukaryota</taxon>
        <taxon>Metazoa</taxon>
        <taxon>Spiralia</taxon>
        <taxon>Lophotrochozoa</taxon>
        <taxon>Annelida</taxon>
        <taxon>Polychaeta</taxon>
        <taxon>Sedentaria</taxon>
        <taxon>Canalipalpata</taxon>
        <taxon>Sabellida</taxon>
        <taxon>Oweniida</taxon>
        <taxon>Oweniidae</taxon>
        <taxon>Owenia</taxon>
    </lineage>
</organism>
<dbReference type="Proteomes" id="UP000749559">
    <property type="component" value="Unassembled WGS sequence"/>
</dbReference>
<feature type="non-terminal residue" evidence="1">
    <location>
        <position position="345"/>
    </location>
</feature>
<protein>
    <submittedName>
        <fullName evidence="1">Uncharacterized protein</fullName>
    </submittedName>
</protein>
<reference evidence="1" key="1">
    <citation type="submission" date="2022-03" db="EMBL/GenBank/DDBJ databases">
        <authorList>
            <person name="Martin C."/>
        </authorList>
    </citation>
    <scope>NUCLEOTIDE SEQUENCE</scope>
</reference>
<keyword evidence="2" id="KW-1185">Reference proteome</keyword>
<dbReference type="EMBL" id="CAIIXF020000001">
    <property type="protein sequence ID" value="CAH1772461.1"/>
    <property type="molecule type" value="Genomic_DNA"/>
</dbReference>
<dbReference type="AlphaFoldDB" id="A0A8J1YA14"/>
<comment type="caution">
    <text evidence="1">The sequence shown here is derived from an EMBL/GenBank/DDBJ whole genome shotgun (WGS) entry which is preliminary data.</text>
</comment>
<evidence type="ECO:0000313" key="1">
    <source>
        <dbReference type="EMBL" id="CAH1772461.1"/>
    </source>
</evidence>
<proteinExistence type="predicted"/>
<sequence length="345" mass="37836">MTKCWLPTLGLYLVLTILLKHVSAQDTVDLYIKYFQPNPAMTDSDSFIAVQLELGVDLQGAATLEGPQNYTLKLYLSTDDIIDPASDYELNTVPASFSQIEETHEFTESGFLDLSGTGLGIPALHLDASTEKYCGATYIGVFVDNGGGIYETHVENNWNAQPLKIVCPGDIFSITDVSVDLGTYQTELFPSASTPVTLNAKICFMDSTRDFLPEGENNYRIRLFMHTHSDFLTGSPLEVTQPGGPIFPVGVSPLDSLYNSQVVLLDGMRMTISGDKFAADNMYTHLIVHVDVSTDSATLDDIRGNNFRAIPIVVSGFLPTQQVDYQVLEFDVDQDTILADGSFLP</sequence>
<name>A0A8J1YA14_OWEFU</name>